<keyword evidence="1" id="KW-0812">Transmembrane</keyword>
<dbReference type="Proteomes" id="UP000230052">
    <property type="component" value="Unassembled WGS sequence"/>
</dbReference>
<dbReference type="PROSITE" id="PS50222">
    <property type="entry name" value="EF_HAND_2"/>
    <property type="match status" value="1"/>
</dbReference>
<evidence type="ECO:0000313" key="4">
    <source>
        <dbReference type="Proteomes" id="UP000230052"/>
    </source>
</evidence>
<evidence type="ECO:0000313" key="3">
    <source>
        <dbReference type="EMBL" id="PIU41161.1"/>
    </source>
</evidence>
<dbReference type="AlphaFoldDB" id="A0A2J0KRD6"/>
<reference evidence="3 4" key="1">
    <citation type="submission" date="2017-09" db="EMBL/GenBank/DDBJ databases">
        <title>Depth-based differentiation of microbial function through sediment-hosted aquifers and enrichment of novel symbionts in the deep terrestrial subsurface.</title>
        <authorList>
            <person name="Probst A.J."/>
            <person name="Ladd B."/>
            <person name="Jarett J.K."/>
            <person name="Geller-Mcgrath D.E."/>
            <person name="Sieber C.M."/>
            <person name="Emerson J.B."/>
            <person name="Anantharaman K."/>
            <person name="Thomas B.C."/>
            <person name="Malmstrom R."/>
            <person name="Stieglmeier M."/>
            <person name="Klingl A."/>
            <person name="Woyke T."/>
            <person name="Ryan C.M."/>
            <person name="Banfield J.F."/>
        </authorList>
    </citation>
    <scope>NUCLEOTIDE SEQUENCE [LARGE SCALE GENOMIC DNA]</scope>
    <source>
        <strain evidence="3">CG07_land_8_20_14_0_80_42_15</strain>
    </source>
</reference>
<protein>
    <recommendedName>
        <fullName evidence="2">EF-hand domain-containing protein</fullName>
    </recommendedName>
</protein>
<feature type="domain" description="EF-hand" evidence="2">
    <location>
        <begin position="206"/>
        <end position="232"/>
    </location>
</feature>
<evidence type="ECO:0000259" key="2">
    <source>
        <dbReference type="PROSITE" id="PS50222"/>
    </source>
</evidence>
<feature type="transmembrane region" description="Helical" evidence="1">
    <location>
        <begin position="275"/>
        <end position="299"/>
    </location>
</feature>
<dbReference type="InterPro" id="IPR018247">
    <property type="entry name" value="EF_Hand_1_Ca_BS"/>
</dbReference>
<comment type="caution">
    <text evidence="3">The sequence shown here is derived from an EMBL/GenBank/DDBJ whole genome shotgun (WGS) entry which is preliminary data.</text>
</comment>
<accession>A0A2J0KRD6</accession>
<keyword evidence="1" id="KW-1133">Transmembrane helix</keyword>
<evidence type="ECO:0000256" key="1">
    <source>
        <dbReference type="SAM" id="Phobius"/>
    </source>
</evidence>
<dbReference type="PROSITE" id="PS00018">
    <property type="entry name" value="EF_HAND_1"/>
    <property type="match status" value="1"/>
</dbReference>
<keyword evidence="1" id="KW-0472">Membrane</keyword>
<feature type="transmembrane region" description="Helical" evidence="1">
    <location>
        <begin position="6"/>
        <end position="23"/>
    </location>
</feature>
<dbReference type="GO" id="GO:0005509">
    <property type="term" value="F:calcium ion binding"/>
    <property type="evidence" value="ECO:0007669"/>
    <property type="project" value="InterPro"/>
</dbReference>
<organism evidence="3 4">
    <name type="scientific">Candidatus Aquitaenariimonas noxiae</name>
    <dbReference type="NCBI Taxonomy" id="1974741"/>
    <lineage>
        <taxon>Bacteria</taxon>
        <taxon>Pseudomonadati</taxon>
        <taxon>Candidatus Omnitrophota</taxon>
        <taxon>Candidatus Aquitaenariimonas</taxon>
    </lineage>
</organism>
<gene>
    <name evidence="3" type="ORF">COS99_07425</name>
</gene>
<proteinExistence type="predicted"/>
<sequence length="306" mass="34738">MYTDILQPLCFFGFGVWGFFWGFSRLRRKRLIENIPTSTIRGLAIGLAEIVGDAKKDKPLKGPFSNADCVFYSYTVERYEQSGRSSKWVTIAKGDSSYCPFLLNDGTGEIMVFPKGAETFLSLDYEFGTGWEKPLPSNLVEFMNRNSIAYRDLFGTHKLRFKEYHIYPGDKAYILGTARNVSSHMNDHREKLRERLVKLKKDPKGMAEIDLNKDGNISPEEWDLAVAKIETEILEEELKSSEVTTSSPEIIIAKGEAEKIFILSDYSQKDLIGKLLWQSILGIYGGAALAMVMLLNVAYHLVILRF</sequence>
<name>A0A2J0KRD6_9BACT</name>
<dbReference type="EMBL" id="PEWV01000071">
    <property type="protein sequence ID" value="PIU41161.1"/>
    <property type="molecule type" value="Genomic_DNA"/>
</dbReference>
<dbReference type="InterPro" id="IPR002048">
    <property type="entry name" value="EF_hand_dom"/>
</dbReference>